<sequence>MTSFFSTLPLLLLSFLLISGVQADGGCPDGYEPIILDGEAVCEQIIHKCIGGEERRYVDSHNARLCCDPREQLVIYDEVSRAGVCCGFDQVYTGTKPNGKCCPPKSVLNKDGACIPEPIPSSCQGCPAQQPNACQLRVACGDAANTGLQFGKCYQVLLPNGHQLGRTSTDTYIQGGDIQNIPYQVCKTPTDCGTGPVATLQDFYVKDLVGPADGSAPFGWVRAGSRLVRQSAQWFTSSIF</sequence>
<name>A0A9P7UWY7_9AGAR</name>
<dbReference type="GeneID" id="66072716"/>
<dbReference type="OrthoDB" id="3000408at2759"/>
<gene>
    <name evidence="2" type="ORF">E1B28_003640</name>
</gene>
<keyword evidence="1" id="KW-0732">Signal</keyword>
<protein>
    <submittedName>
        <fullName evidence="2">Uncharacterized protein</fullName>
    </submittedName>
</protein>
<proteinExistence type="predicted"/>
<evidence type="ECO:0000256" key="1">
    <source>
        <dbReference type="SAM" id="SignalP"/>
    </source>
</evidence>
<dbReference type="RefSeq" id="XP_043012660.1">
    <property type="nucleotide sequence ID" value="XM_043148068.1"/>
</dbReference>
<feature type="chain" id="PRO_5040417948" evidence="1">
    <location>
        <begin position="24"/>
        <end position="240"/>
    </location>
</feature>
<dbReference type="AlphaFoldDB" id="A0A9P7UWY7"/>
<reference evidence="2" key="1">
    <citation type="journal article" date="2021" name="Genome Biol. Evol.">
        <title>The assembled and annotated genome of the fairy-ring fungus Marasmius oreades.</title>
        <authorList>
            <person name="Hiltunen M."/>
            <person name="Ament-Velasquez S.L."/>
            <person name="Johannesson H."/>
        </authorList>
    </citation>
    <scope>NUCLEOTIDE SEQUENCE</scope>
    <source>
        <strain evidence="2">03SP1</strain>
    </source>
</reference>
<dbReference type="Proteomes" id="UP001049176">
    <property type="component" value="Chromosome 2"/>
</dbReference>
<evidence type="ECO:0000313" key="2">
    <source>
        <dbReference type="EMBL" id="KAG7096190.1"/>
    </source>
</evidence>
<dbReference type="EMBL" id="CM032182">
    <property type="protein sequence ID" value="KAG7096190.1"/>
    <property type="molecule type" value="Genomic_DNA"/>
</dbReference>
<comment type="caution">
    <text evidence="2">The sequence shown here is derived from an EMBL/GenBank/DDBJ whole genome shotgun (WGS) entry which is preliminary data.</text>
</comment>
<feature type="signal peptide" evidence="1">
    <location>
        <begin position="1"/>
        <end position="23"/>
    </location>
</feature>
<accession>A0A9P7UWY7</accession>
<dbReference type="KEGG" id="more:E1B28_003640"/>
<evidence type="ECO:0000313" key="3">
    <source>
        <dbReference type="Proteomes" id="UP001049176"/>
    </source>
</evidence>
<keyword evidence="3" id="KW-1185">Reference proteome</keyword>
<organism evidence="2 3">
    <name type="scientific">Marasmius oreades</name>
    <name type="common">fairy-ring Marasmius</name>
    <dbReference type="NCBI Taxonomy" id="181124"/>
    <lineage>
        <taxon>Eukaryota</taxon>
        <taxon>Fungi</taxon>
        <taxon>Dikarya</taxon>
        <taxon>Basidiomycota</taxon>
        <taxon>Agaricomycotina</taxon>
        <taxon>Agaricomycetes</taxon>
        <taxon>Agaricomycetidae</taxon>
        <taxon>Agaricales</taxon>
        <taxon>Marasmiineae</taxon>
        <taxon>Marasmiaceae</taxon>
        <taxon>Marasmius</taxon>
    </lineage>
</organism>